<dbReference type="AlphaFoldDB" id="A0A7E4WBE7"/>
<evidence type="ECO:0000256" key="2">
    <source>
        <dbReference type="ARBA" id="ARBA00008320"/>
    </source>
</evidence>
<evidence type="ECO:0000313" key="8">
    <source>
        <dbReference type="WBParaSite" id="Pan_g8698.t1"/>
    </source>
</evidence>
<name>A0A7E4WBE7_PANRE</name>
<dbReference type="GO" id="GO:0030488">
    <property type="term" value="P:tRNA methylation"/>
    <property type="evidence" value="ECO:0007669"/>
    <property type="project" value="InterPro"/>
</dbReference>
<keyword evidence="7" id="KW-1185">Reference proteome</keyword>
<evidence type="ECO:0000256" key="4">
    <source>
        <dbReference type="ARBA" id="ARBA00022694"/>
    </source>
</evidence>
<proteinExistence type="inferred from homology"/>
<evidence type="ECO:0000256" key="6">
    <source>
        <dbReference type="ARBA" id="ARBA00032319"/>
    </source>
</evidence>
<dbReference type="WBParaSite" id="Pan_g8698.t1">
    <property type="protein sequence ID" value="Pan_g8698.t1"/>
    <property type="gene ID" value="Pan_g8698"/>
</dbReference>
<evidence type="ECO:0000256" key="1">
    <source>
        <dbReference type="ARBA" id="ARBA00004123"/>
    </source>
</evidence>
<comment type="similarity">
    <text evidence="2">Belongs to the TRM6/GCD10 family.</text>
</comment>
<evidence type="ECO:0000313" key="7">
    <source>
        <dbReference type="Proteomes" id="UP000492821"/>
    </source>
</evidence>
<dbReference type="Pfam" id="PF04189">
    <property type="entry name" value="Gcd10p"/>
    <property type="match status" value="1"/>
</dbReference>
<keyword evidence="5" id="KW-0539">Nucleus</keyword>
<dbReference type="Proteomes" id="UP000492821">
    <property type="component" value="Unassembled WGS sequence"/>
</dbReference>
<sequence length="285" mass="31878">MSRKRRISDDEEGPPVKMFEYMPRSESTTVDCECGVPNSQHLLPPTPSSSRKIDVSDLSEIVHRYIRDERDRIGYMTLETLERIVQYSNAQPGARVFVYEETLGLITMSVAFKMGSVGELTVLHNGMNPATFPVLQEVGGLWDFKTLILVRISSVAHIERKNNSSSRVDMGMESDSDCFMMDCNDGQTTSESPTISWDRGVFLQNTTLDCAIIVANLFKPAEILAEAFLKLGPGGRIIVYSTSKEKIEDVHAFLVAHDVHDLNIYNQQDFTNGPITGYLVTAFKP</sequence>
<evidence type="ECO:0000256" key="5">
    <source>
        <dbReference type="ARBA" id="ARBA00023242"/>
    </source>
</evidence>
<reference evidence="7" key="1">
    <citation type="journal article" date="2013" name="Genetics">
        <title>The draft genome and transcriptome of Panagrellus redivivus are shaped by the harsh demands of a free-living lifestyle.</title>
        <authorList>
            <person name="Srinivasan J."/>
            <person name="Dillman A.R."/>
            <person name="Macchietto M.G."/>
            <person name="Heikkinen L."/>
            <person name="Lakso M."/>
            <person name="Fracchia K.M."/>
            <person name="Antoshechkin I."/>
            <person name="Mortazavi A."/>
            <person name="Wong G."/>
            <person name="Sternberg P.W."/>
        </authorList>
    </citation>
    <scope>NUCLEOTIDE SEQUENCE [LARGE SCALE GENOMIC DNA]</scope>
    <source>
        <strain evidence="7">MT8872</strain>
    </source>
</reference>
<reference evidence="8" key="2">
    <citation type="submission" date="2020-10" db="UniProtKB">
        <authorList>
            <consortium name="WormBaseParasite"/>
        </authorList>
    </citation>
    <scope>IDENTIFICATION</scope>
</reference>
<dbReference type="GO" id="GO:0031515">
    <property type="term" value="C:tRNA (m1A) methyltransferase complex"/>
    <property type="evidence" value="ECO:0007669"/>
    <property type="project" value="InterPro"/>
</dbReference>
<accession>A0A7E4WBE7</accession>
<dbReference type="InterPro" id="IPR017423">
    <property type="entry name" value="TRM6"/>
</dbReference>
<protein>
    <recommendedName>
        <fullName evidence="3">tRNA (adenine(58)-N(1))-methyltransferase non-catalytic subunit TRM6</fullName>
    </recommendedName>
    <alternativeName>
        <fullName evidence="6">tRNA(m1A58)-methyltransferase subunit TRM6</fullName>
    </alternativeName>
</protein>
<dbReference type="PANTHER" id="PTHR12945">
    <property type="entry name" value="TRANSLATION INITIATION FACTOR EIF3-RELATED"/>
    <property type="match status" value="1"/>
</dbReference>
<dbReference type="PANTHER" id="PTHR12945:SF0">
    <property type="entry name" value="TRNA (ADENINE(58)-N(1))-METHYLTRANSFERASE NON-CATALYTIC SUBUNIT TRM6"/>
    <property type="match status" value="1"/>
</dbReference>
<keyword evidence="4" id="KW-0819">tRNA processing</keyword>
<comment type="subcellular location">
    <subcellularLocation>
        <location evidence="1">Nucleus</location>
    </subcellularLocation>
</comment>
<dbReference type="GO" id="GO:0005634">
    <property type="term" value="C:nucleus"/>
    <property type="evidence" value="ECO:0007669"/>
    <property type="project" value="UniProtKB-SubCell"/>
</dbReference>
<organism evidence="7 8">
    <name type="scientific">Panagrellus redivivus</name>
    <name type="common">Microworm</name>
    <dbReference type="NCBI Taxonomy" id="6233"/>
    <lineage>
        <taxon>Eukaryota</taxon>
        <taxon>Metazoa</taxon>
        <taxon>Ecdysozoa</taxon>
        <taxon>Nematoda</taxon>
        <taxon>Chromadorea</taxon>
        <taxon>Rhabditida</taxon>
        <taxon>Tylenchina</taxon>
        <taxon>Panagrolaimomorpha</taxon>
        <taxon>Panagrolaimoidea</taxon>
        <taxon>Panagrolaimidae</taxon>
        <taxon>Panagrellus</taxon>
    </lineage>
</organism>
<evidence type="ECO:0000256" key="3">
    <source>
        <dbReference type="ARBA" id="ARBA00021704"/>
    </source>
</evidence>